<dbReference type="InterPro" id="IPR029063">
    <property type="entry name" value="SAM-dependent_MTases_sf"/>
</dbReference>
<dbReference type="Pfam" id="PF08242">
    <property type="entry name" value="Methyltransf_12"/>
    <property type="match status" value="1"/>
</dbReference>
<gene>
    <name evidence="2" type="ORF">AABB29_09785</name>
</gene>
<feature type="domain" description="Methyltransferase type 12" evidence="1">
    <location>
        <begin position="43"/>
        <end position="135"/>
    </location>
</feature>
<organism evidence="2 3">
    <name type="scientific">Yoonia phaeophyticola</name>
    <dbReference type="NCBI Taxonomy" id="3137369"/>
    <lineage>
        <taxon>Bacteria</taxon>
        <taxon>Pseudomonadati</taxon>
        <taxon>Pseudomonadota</taxon>
        <taxon>Alphaproteobacteria</taxon>
        <taxon>Rhodobacterales</taxon>
        <taxon>Paracoccaceae</taxon>
        <taxon>Yoonia</taxon>
    </lineage>
</organism>
<accession>A0ABZ2VBD8</accession>
<keyword evidence="3" id="KW-1185">Reference proteome</keyword>
<dbReference type="EC" id="2.1.1.-" evidence="2"/>
<dbReference type="GO" id="GO:0032259">
    <property type="term" value="P:methylation"/>
    <property type="evidence" value="ECO:0007669"/>
    <property type="project" value="UniProtKB-KW"/>
</dbReference>
<sequence>MDNTVFWDRIAPKYATDPISDQAAYEATLGRMRHHLQPDHAVIEIGCGTGSTALSLAPGVKRYLGTDVSPGMIDIARGKVQDDVAQTLAFEVAAAADIPEGPVDAVLALNLLHLLPDLSQVLHNVWLALPPGGLLMTKTGLLKDGAWYLGLAIPVMQALGKAPYVRRMSKDELLTAIAEAGFAEVETILQDGIAPRLFAVHRKI</sequence>
<dbReference type="InterPro" id="IPR013217">
    <property type="entry name" value="Methyltransf_12"/>
</dbReference>
<dbReference type="Proteomes" id="UP001440612">
    <property type="component" value="Chromosome"/>
</dbReference>
<evidence type="ECO:0000313" key="2">
    <source>
        <dbReference type="EMBL" id="WZC50869.1"/>
    </source>
</evidence>
<dbReference type="PANTHER" id="PTHR43861">
    <property type="entry name" value="TRANS-ACONITATE 2-METHYLTRANSFERASE-RELATED"/>
    <property type="match status" value="1"/>
</dbReference>
<dbReference type="CDD" id="cd02440">
    <property type="entry name" value="AdoMet_MTases"/>
    <property type="match status" value="1"/>
</dbReference>
<reference evidence="3" key="1">
    <citation type="submission" date="2024-04" db="EMBL/GenBank/DDBJ databases">
        <title>Phylogenomic analyses of a clade within the roseobacter group suggest taxonomic reassignments of species of the genera Aestuariivita, Citreicella, Loktanella, Nautella, Pelagibaca, Ruegeria, Thalassobius, Thiobacimonas and Tropicibacter, and the proposal o.</title>
        <authorList>
            <person name="Jeon C.O."/>
        </authorList>
    </citation>
    <scope>NUCLEOTIDE SEQUENCE [LARGE SCALE GENOMIC DNA]</scope>
    <source>
        <strain evidence="3">BS5-3</strain>
    </source>
</reference>
<evidence type="ECO:0000313" key="3">
    <source>
        <dbReference type="Proteomes" id="UP001440612"/>
    </source>
</evidence>
<name>A0ABZ2VBD8_9RHOB</name>
<keyword evidence="2" id="KW-0808">Transferase</keyword>
<dbReference type="PANTHER" id="PTHR43861:SF1">
    <property type="entry name" value="TRANS-ACONITATE 2-METHYLTRANSFERASE"/>
    <property type="match status" value="1"/>
</dbReference>
<dbReference type="Gene3D" id="3.40.50.150">
    <property type="entry name" value="Vaccinia Virus protein VP39"/>
    <property type="match status" value="1"/>
</dbReference>
<dbReference type="GO" id="GO:0008168">
    <property type="term" value="F:methyltransferase activity"/>
    <property type="evidence" value="ECO:0007669"/>
    <property type="project" value="UniProtKB-KW"/>
</dbReference>
<keyword evidence="2" id="KW-0489">Methyltransferase</keyword>
<dbReference type="EMBL" id="CP150951">
    <property type="protein sequence ID" value="WZC50869.1"/>
    <property type="molecule type" value="Genomic_DNA"/>
</dbReference>
<dbReference type="SUPFAM" id="SSF53335">
    <property type="entry name" value="S-adenosyl-L-methionine-dependent methyltransferases"/>
    <property type="match status" value="1"/>
</dbReference>
<dbReference type="RefSeq" id="WP_341368966.1">
    <property type="nucleotide sequence ID" value="NZ_CP150951.2"/>
</dbReference>
<evidence type="ECO:0000259" key="1">
    <source>
        <dbReference type="Pfam" id="PF08242"/>
    </source>
</evidence>
<protein>
    <submittedName>
        <fullName evidence="2">Class I SAM-dependent methyltransferase</fullName>
        <ecNumber evidence="2">2.1.1.-</ecNumber>
    </submittedName>
</protein>
<proteinExistence type="predicted"/>